<gene>
    <name evidence="2" type="primary">spoIIIAF</name>
    <name evidence="2" type="ORF">FN924_10440</name>
</gene>
<dbReference type="AlphaFoldDB" id="A0A516KGP2"/>
<proteinExistence type="predicted"/>
<evidence type="ECO:0000313" key="2">
    <source>
        <dbReference type="EMBL" id="QDP40570.1"/>
    </source>
</evidence>
<keyword evidence="1" id="KW-0812">Transmembrane</keyword>
<evidence type="ECO:0000256" key="1">
    <source>
        <dbReference type="SAM" id="Phobius"/>
    </source>
</evidence>
<reference evidence="2 3" key="1">
    <citation type="submission" date="2019-07" db="EMBL/GenBank/DDBJ databases">
        <authorList>
            <person name="Li J."/>
        </authorList>
    </citation>
    <scope>NUCLEOTIDE SEQUENCE [LARGE SCALE GENOMIC DNA]</scope>
    <source>
        <strain evidence="2 3">TKL69</strain>
    </source>
</reference>
<dbReference type="EMBL" id="CP041666">
    <property type="protein sequence ID" value="QDP40570.1"/>
    <property type="molecule type" value="Genomic_DNA"/>
</dbReference>
<keyword evidence="3" id="KW-1185">Reference proteome</keyword>
<feature type="transmembrane region" description="Helical" evidence="1">
    <location>
        <begin position="7"/>
        <end position="27"/>
    </location>
</feature>
<dbReference type="KEGG" id="aqt:FN924_10440"/>
<feature type="transmembrane region" description="Helical" evidence="1">
    <location>
        <begin position="33"/>
        <end position="54"/>
    </location>
</feature>
<organism evidence="2 3">
    <name type="scientific">Radiobacillus deserti</name>
    <dbReference type="NCBI Taxonomy" id="2594883"/>
    <lineage>
        <taxon>Bacteria</taxon>
        <taxon>Bacillati</taxon>
        <taxon>Bacillota</taxon>
        <taxon>Bacilli</taxon>
        <taxon>Bacillales</taxon>
        <taxon>Bacillaceae</taxon>
        <taxon>Radiobacillus</taxon>
    </lineage>
</organism>
<keyword evidence="1" id="KW-1133">Transmembrane helix</keyword>
<dbReference type="InterPro" id="IPR014245">
    <property type="entry name" value="Spore_III_AF"/>
</dbReference>
<dbReference type="Proteomes" id="UP000315215">
    <property type="component" value="Chromosome"/>
</dbReference>
<keyword evidence="1" id="KW-0472">Membrane</keyword>
<protein>
    <submittedName>
        <fullName evidence="2">Stage III sporulation protein AF</fullName>
    </submittedName>
</protein>
<dbReference type="RefSeq" id="WP_143894271.1">
    <property type="nucleotide sequence ID" value="NZ_CP041666.1"/>
</dbReference>
<evidence type="ECO:0000313" key="3">
    <source>
        <dbReference type="Proteomes" id="UP000315215"/>
    </source>
</evidence>
<dbReference type="Pfam" id="PF09581">
    <property type="entry name" value="Spore_III_AF"/>
    <property type="match status" value="1"/>
</dbReference>
<dbReference type="NCBIfam" id="TIGR02896">
    <property type="entry name" value="spore_III_AF"/>
    <property type="match status" value="1"/>
</dbReference>
<accession>A0A516KGP2</accession>
<sequence>MQYIVDWVTQIILFLLIAMVIDLLLPNSSMRKYIRVVVGLLLILIFLKPVFSLLKVDTDQMLREVMPIMDTTNEEESMKNSIELKKKEIQASQRAYILDKMAVQMKNSVQEELKQDYGVAISEVNLVMDPEATELNQKTLNQVEVTLLQEAASPGQQKSIEEVVIDVGEEAELPEDRAELPSDDIKHFLTEKWELQESKLILSWEGGLE</sequence>
<name>A0A516KGP2_9BACI</name>
<dbReference type="OrthoDB" id="2375554at2"/>